<proteinExistence type="predicted"/>
<name>W4VIE9_9BACI</name>
<keyword evidence="3" id="KW-1185">Reference proteome</keyword>
<evidence type="ECO:0000313" key="3">
    <source>
        <dbReference type="Proteomes" id="UP000019102"/>
    </source>
</evidence>
<reference evidence="2 3" key="1">
    <citation type="journal article" date="2014" name="Genome Announc.">
        <title>Draft Genome Sequence of the Boron-Tolerant and Moderately Halotolerant Bacterium Gracilibacillus boraciitolerans JCM 21714T.</title>
        <authorList>
            <person name="Ahmed I."/>
            <person name="Oshima K."/>
            <person name="Suda W."/>
            <person name="Kitamura K."/>
            <person name="Iida T."/>
            <person name="Ohmori Y."/>
            <person name="Fujiwara T."/>
            <person name="Hattori M."/>
            <person name="Ohkuma M."/>
        </authorList>
    </citation>
    <scope>NUCLEOTIDE SEQUENCE [LARGE SCALE GENOMIC DNA]</scope>
    <source>
        <strain evidence="2 3">JCM 21714</strain>
    </source>
</reference>
<dbReference type="PROSITE" id="PS51273">
    <property type="entry name" value="GATASE_TYPE_1"/>
    <property type="match status" value="1"/>
</dbReference>
<comment type="caution">
    <text evidence="2">The sequence shown here is derived from an EMBL/GenBank/DDBJ whole genome shotgun (WGS) entry which is preliminary data.</text>
</comment>
<dbReference type="SUPFAM" id="SSF52317">
    <property type="entry name" value="Class I glutamine amidotransferase-like"/>
    <property type="match status" value="1"/>
</dbReference>
<evidence type="ECO:0000313" key="2">
    <source>
        <dbReference type="EMBL" id="GAE92534.1"/>
    </source>
</evidence>
<dbReference type="InterPro" id="IPR029062">
    <property type="entry name" value="Class_I_gatase-like"/>
</dbReference>
<dbReference type="eggNOG" id="COG0504">
    <property type="taxonomic scope" value="Bacteria"/>
</dbReference>
<dbReference type="Proteomes" id="UP000019102">
    <property type="component" value="Unassembled WGS sequence"/>
</dbReference>
<sequence>MPDHPWFVASQFHPEFRSRPTKPQQLFKAFIKVAVENTNQ</sequence>
<evidence type="ECO:0000259" key="1">
    <source>
        <dbReference type="Pfam" id="PF00117"/>
    </source>
</evidence>
<dbReference type="InterPro" id="IPR017926">
    <property type="entry name" value="GATASE"/>
</dbReference>
<protein>
    <submittedName>
        <fullName evidence="2">CTP synthase</fullName>
    </submittedName>
</protein>
<feature type="domain" description="Glutamine amidotransferase" evidence="1">
    <location>
        <begin position="3"/>
        <end position="33"/>
    </location>
</feature>
<dbReference type="STRING" id="1298598.JCM21714_1540"/>
<organism evidence="2 3">
    <name type="scientific">Gracilibacillus boraciitolerans JCM 21714</name>
    <dbReference type="NCBI Taxonomy" id="1298598"/>
    <lineage>
        <taxon>Bacteria</taxon>
        <taxon>Bacillati</taxon>
        <taxon>Bacillota</taxon>
        <taxon>Bacilli</taxon>
        <taxon>Bacillales</taxon>
        <taxon>Bacillaceae</taxon>
        <taxon>Gracilibacillus</taxon>
    </lineage>
</organism>
<gene>
    <name evidence="2" type="ORF">JCM21714_1540</name>
</gene>
<dbReference type="Pfam" id="PF00117">
    <property type="entry name" value="GATase"/>
    <property type="match status" value="1"/>
</dbReference>
<dbReference type="Gene3D" id="3.40.50.880">
    <property type="match status" value="1"/>
</dbReference>
<dbReference type="EMBL" id="BAVS01000005">
    <property type="protein sequence ID" value="GAE92534.1"/>
    <property type="molecule type" value="Genomic_DNA"/>
</dbReference>
<dbReference type="AlphaFoldDB" id="W4VIE9"/>
<accession>W4VIE9</accession>